<evidence type="ECO:0000256" key="1">
    <source>
        <dbReference type="ARBA" id="ARBA00023015"/>
    </source>
</evidence>
<evidence type="ECO:0000256" key="4">
    <source>
        <dbReference type="PROSITE-ProRule" id="PRU00335"/>
    </source>
</evidence>
<dbReference type="InterPro" id="IPR009057">
    <property type="entry name" value="Homeodomain-like_sf"/>
</dbReference>
<organism evidence="6 7">
    <name type="scientific">Nonomuraea monospora</name>
    <dbReference type="NCBI Taxonomy" id="568818"/>
    <lineage>
        <taxon>Bacteria</taxon>
        <taxon>Bacillati</taxon>
        <taxon>Actinomycetota</taxon>
        <taxon>Actinomycetes</taxon>
        <taxon>Streptosporangiales</taxon>
        <taxon>Streptosporangiaceae</taxon>
        <taxon>Nonomuraea</taxon>
    </lineage>
</organism>
<dbReference type="Gene3D" id="1.10.10.60">
    <property type="entry name" value="Homeodomain-like"/>
    <property type="match status" value="1"/>
</dbReference>
<evidence type="ECO:0000313" key="7">
    <source>
        <dbReference type="Proteomes" id="UP001499843"/>
    </source>
</evidence>
<keyword evidence="1" id="KW-0805">Transcription regulation</keyword>
<dbReference type="Pfam" id="PF00440">
    <property type="entry name" value="TetR_N"/>
    <property type="match status" value="1"/>
</dbReference>
<dbReference type="PANTHER" id="PTHR30055:SF148">
    <property type="entry name" value="TETR-FAMILY TRANSCRIPTIONAL REGULATOR"/>
    <property type="match status" value="1"/>
</dbReference>
<evidence type="ECO:0000313" key="6">
    <source>
        <dbReference type="EMBL" id="GAA2220176.1"/>
    </source>
</evidence>
<dbReference type="InterPro" id="IPR050109">
    <property type="entry name" value="HTH-type_TetR-like_transc_reg"/>
</dbReference>
<name>A0ABP5PZB3_9ACTN</name>
<dbReference type="InterPro" id="IPR011075">
    <property type="entry name" value="TetR_C"/>
</dbReference>
<dbReference type="InterPro" id="IPR001647">
    <property type="entry name" value="HTH_TetR"/>
</dbReference>
<comment type="caution">
    <text evidence="6">The sequence shown here is derived from an EMBL/GenBank/DDBJ whole genome shotgun (WGS) entry which is preliminary data.</text>
</comment>
<evidence type="ECO:0000259" key="5">
    <source>
        <dbReference type="PROSITE" id="PS50977"/>
    </source>
</evidence>
<sequence length="198" mass="20833">MQPSSPARPVGRGAKVRAAVHAAALAELVDKGYAALTVESVAQRAGVHKTTVYRRWKDRESLLTDALAEHMATDVPVPDTGSIETDLRALARSLVQAYTSPTGQAVLAAMFTGLPEAAAARRHVFDDRLVRAEPVVTRAVGRGELPADTDPGEVLKTLAAPIYLRLLVTADPVDESTADRAVHVTLAAARAGACGPAR</sequence>
<accession>A0ABP5PZB3</accession>
<keyword evidence="3" id="KW-0804">Transcription</keyword>
<dbReference type="Gene3D" id="1.10.357.10">
    <property type="entry name" value="Tetracycline Repressor, domain 2"/>
    <property type="match status" value="1"/>
</dbReference>
<evidence type="ECO:0000256" key="2">
    <source>
        <dbReference type="ARBA" id="ARBA00023125"/>
    </source>
</evidence>
<dbReference type="PRINTS" id="PR00455">
    <property type="entry name" value="HTHTETR"/>
</dbReference>
<gene>
    <name evidence="6" type="ORF">GCM10009850_121970</name>
</gene>
<dbReference type="Pfam" id="PF16859">
    <property type="entry name" value="TetR_C_11"/>
    <property type="match status" value="1"/>
</dbReference>
<keyword evidence="7" id="KW-1185">Reference proteome</keyword>
<proteinExistence type="predicted"/>
<feature type="DNA-binding region" description="H-T-H motif" evidence="4">
    <location>
        <begin position="37"/>
        <end position="56"/>
    </location>
</feature>
<dbReference type="InterPro" id="IPR036271">
    <property type="entry name" value="Tet_transcr_reg_TetR-rel_C_sf"/>
</dbReference>
<evidence type="ECO:0000256" key="3">
    <source>
        <dbReference type="ARBA" id="ARBA00023163"/>
    </source>
</evidence>
<dbReference type="Proteomes" id="UP001499843">
    <property type="component" value="Unassembled WGS sequence"/>
</dbReference>
<feature type="domain" description="HTH tetR-type" evidence="5">
    <location>
        <begin position="14"/>
        <end position="74"/>
    </location>
</feature>
<dbReference type="SUPFAM" id="SSF48498">
    <property type="entry name" value="Tetracyclin repressor-like, C-terminal domain"/>
    <property type="match status" value="1"/>
</dbReference>
<dbReference type="SUPFAM" id="SSF46689">
    <property type="entry name" value="Homeodomain-like"/>
    <property type="match status" value="1"/>
</dbReference>
<dbReference type="PANTHER" id="PTHR30055">
    <property type="entry name" value="HTH-TYPE TRANSCRIPTIONAL REGULATOR RUTR"/>
    <property type="match status" value="1"/>
</dbReference>
<dbReference type="PROSITE" id="PS50977">
    <property type="entry name" value="HTH_TETR_2"/>
    <property type="match status" value="1"/>
</dbReference>
<dbReference type="EMBL" id="BAAAQX010000083">
    <property type="protein sequence ID" value="GAA2220176.1"/>
    <property type="molecule type" value="Genomic_DNA"/>
</dbReference>
<reference evidence="7" key="1">
    <citation type="journal article" date="2019" name="Int. J. Syst. Evol. Microbiol.">
        <title>The Global Catalogue of Microorganisms (GCM) 10K type strain sequencing project: providing services to taxonomists for standard genome sequencing and annotation.</title>
        <authorList>
            <consortium name="The Broad Institute Genomics Platform"/>
            <consortium name="The Broad Institute Genome Sequencing Center for Infectious Disease"/>
            <person name="Wu L."/>
            <person name="Ma J."/>
        </authorList>
    </citation>
    <scope>NUCLEOTIDE SEQUENCE [LARGE SCALE GENOMIC DNA]</scope>
    <source>
        <strain evidence="7">JCM 16114</strain>
    </source>
</reference>
<dbReference type="RefSeq" id="WP_344496578.1">
    <property type="nucleotide sequence ID" value="NZ_BAAAQX010000083.1"/>
</dbReference>
<protein>
    <submittedName>
        <fullName evidence="6">TetR/AcrR family transcriptional regulator</fullName>
    </submittedName>
</protein>
<keyword evidence="2 4" id="KW-0238">DNA-binding</keyword>